<keyword evidence="4" id="KW-1185">Reference proteome</keyword>
<feature type="compositionally biased region" description="Acidic residues" evidence="1">
    <location>
        <begin position="227"/>
        <end position="236"/>
    </location>
</feature>
<dbReference type="EMBL" id="KZ857380">
    <property type="protein sequence ID" value="RDX56668.1"/>
    <property type="molecule type" value="Genomic_DNA"/>
</dbReference>
<feature type="compositionally biased region" description="Acidic residues" evidence="1">
    <location>
        <begin position="176"/>
        <end position="186"/>
    </location>
</feature>
<reference evidence="3 4" key="1">
    <citation type="journal article" date="2018" name="Biotechnol. Biofuels">
        <title>Integrative visual omics of the white-rot fungus Polyporus brumalis exposes the biotechnological potential of its oxidative enzymes for delignifying raw plant biomass.</title>
        <authorList>
            <person name="Miyauchi S."/>
            <person name="Rancon A."/>
            <person name="Drula E."/>
            <person name="Hage H."/>
            <person name="Chaduli D."/>
            <person name="Favel A."/>
            <person name="Grisel S."/>
            <person name="Henrissat B."/>
            <person name="Herpoel-Gimbert I."/>
            <person name="Ruiz-Duenas F.J."/>
            <person name="Chevret D."/>
            <person name="Hainaut M."/>
            <person name="Lin J."/>
            <person name="Wang M."/>
            <person name="Pangilinan J."/>
            <person name="Lipzen A."/>
            <person name="Lesage-Meessen L."/>
            <person name="Navarro D."/>
            <person name="Riley R."/>
            <person name="Grigoriev I.V."/>
            <person name="Zhou S."/>
            <person name="Raouche S."/>
            <person name="Rosso M.N."/>
        </authorList>
    </citation>
    <scope>NUCLEOTIDE SEQUENCE [LARGE SCALE GENOMIC DNA]</scope>
    <source>
        <strain evidence="3 4">BRFM 1820</strain>
    </source>
</reference>
<organism evidence="3 4">
    <name type="scientific">Lentinus brumalis</name>
    <dbReference type="NCBI Taxonomy" id="2498619"/>
    <lineage>
        <taxon>Eukaryota</taxon>
        <taxon>Fungi</taxon>
        <taxon>Dikarya</taxon>
        <taxon>Basidiomycota</taxon>
        <taxon>Agaricomycotina</taxon>
        <taxon>Agaricomycetes</taxon>
        <taxon>Polyporales</taxon>
        <taxon>Polyporaceae</taxon>
        <taxon>Lentinus</taxon>
    </lineage>
</organism>
<dbReference type="PANTHER" id="PTHR14689">
    <property type="entry name" value="PHORBOL-ESTER_DAG-TYPE DOMAIN-CONTAINING PROTEIN"/>
    <property type="match status" value="1"/>
</dbReference>
<gene>
    <name evidence="3" type="ORF">OH76DRAFT_1395794</name>
</gene>
<dbReference type="Pfam" id="PF13926">
    <property type="entry name" value="DUF4211"/>
    <property type="match status" value="1"/>
</dbReference>
<feature type="region of interest" description="Disordered" evidence="1">
    <location>
        <begin position="1"/>
        <end position="269"/>
    </location>
</feature>
<proteinExistence type="predicted"/>
<protein>
    <recommendedName>
        <fullName evidence="2">DUF4211 domain-containing protein</fullName>
    </recommendedName>
</protein>
<feature type="compositionally biased region" description="Acidic residues" evidence="1">
    <location>
        <begin position="409"/>
        <end position="420"/>
    </location>
</feature>
<sequence>MPRKALPSMPKRTTQKKLDAFLPSSPSASTHEPSSTRPRRTKRRPAPHGSSDDQPISGPSHVPAGDDDDSQSSDPGAIHFEREAAKVSSSEDGEGRAPRPSQTNRRKRIRRAHSDGSASPEHAPDEEEQEVYVRKGKRPAKKTSAVLVLDSDEEEAHPVKKRKLVKGKRPPTPQGDEGDLLDEVDEERIIESRLRTRDKRSAFQKNLEKLKRKKRGQAVQSSSSSGSEEEEEEEESYAAPFSHARPDNGTEGVDEDVQEEEEDEDNFIVEDDSTQAVELPAEFSMNTYQDLLHHFKILCQMFVHMAVHDADERGEVATKLQKNQYFAVPLQIARRKLSGMRDSLVAGSTWKPHFRKALDKFPIFELYDLDFAVLGCDACHLGGRKSTLQGRLSGDPYDPLTYESIGDSDNSDNEGGEDSEETKKQFDLGRFCAKRVRTYHQFTHWEYHLFHGLRDEVETLKASREGRGFVQVAYANGKQPPEDLLDADAIMDWLDERQIITIQWQEIKTMMENARHLEVRGGRGGDGDFD</sequence>
<evidence type="ECO:0000313" key="3">
    <source>
        <dbReference type="EMBL" id="RDX56668.1"/>
    </source>
</evidence>
<accession>A0A371DW13</accession>
<feature type="domain" description="DUF4211" evidence="2">
    <location>
        <begin position="266"/>
        <end position="401"/>
    </location>
</feature>
<dbReference type="GO" id="GO:0005634">
    <property type="term" value="C:nucleus"/>
    <property type="evidence" value="ECO:0007669"/>
    <property type="project" value="TreeGrafter"/>
</dbReference>
<dbReference type="OrthoDB" id="21499at2759"/>
<dbReference type="AlphaFoldDB" id="A0A371DW13"/>
<dbReference type="STRING" id="139420.A0A371DW13"/>
<feature type="compositionally biased region" description="Basic residues" evidence="1">
    <location>
        <begin position="37"/>
        <end position="46"/>
    </location>
</feature>
<dbReference type="Proteomes" id="UP000256964">
    <property type="component" value="Unassembled WGS sequence"/>
</dbReference>
<dbReference type="PANTHER" id="PTHR14689:SF0">
    <property type="entry name" value="COILED-COIL DOMAIN-CONTAINING PROTEIN 82"/>
    <property type="match status" value="1"/>
</dbReference>
<evidence type="ECO:0000256" key="1">
    <source>
        <dbReference type="SAM" id="MobiDB-lite"/>
    </source>
</evidence>
<evidence type="ECO:0000259" key="2">
    <source>
        <dbReference type="Pfam" id="PF13926"/>
    </source>
</evidence>
<feature type="compositionally biased region" description="Basic residues" evidence="1">
    <location>
        <begin position="159"/>
        <end position="169"/>
    </location>
</feature>
<feature type="compositionally biased region" description="Low complexity" evidence="1">
    <location>
        <begin position="23"/>
        <end position="36"/>
    </location>
</feature>
<feature type="compositionally biased region" description="Basic and acidic residues" evidence="1">
    <location>
        <begin position="187"/>
        <end position="209"/>
    </location>
</feature>
<dbReference type="InterPro" id="IPR025451">
    <property type="entry name" value="DUF4211"/>
</dbReference>
<name>A0A371DW13_9APHY</name>
<feature type="compositionally biased region" description="Acidic residues" evidence="1">
    <location>
        <begin position="252"/>
        <end position="269"/>
    </location>
</feature>
<feature type="region of interest" description="Disordered" evidence="1">
    <location>
        <begin position="392"/>
        <end position="422"/>
    </location>
</feature>
<evidence type="ECO:0000313" key="4">
    <source>
        <dbReference type="Proteomes" id="UP000256964"/>
    </source>
</evidence>